<dbReference type="PANTHER" id="PTHR36059:SF2">
    <property type="entry name" value="OS02G0175800 PROTEIN"/>
    <property type="match status" value="1"/>
</dbReference>
<dbReference type="EMBL" id="LHPF02000021">
    <property type="protein sequence ID" value="PSC70185.1"/>
    <property type="molecule type" value="Genomic_DNA"/>
</dbReference>
<evidence type="ECO:0000313" key="2">
    <source>
        <dbReference type="Proteomes" id="UP000239649"/>
    </source>
</evidence>
<dbReference type="AlphaFoldDB" id="A0A2P6V7X3"/>
<comment type="caution">
    <text evidence="1">The sequence shown here is derived from an EMBL/GenBank/DDBJ whole genome shotgun (WGS) entry which is preliminary data.</text>
</comment>
<evidence type="ECO:0000313" key="1">
    <source>
        <dbReference type="EMBL" id="PSC70185.1"/>
    </source>
</evidence>
<gene>
    <name evidence="1" type="ORF">C2E20_6264</name>
</gene>
<name>A0A2P6V7X3_9CHLO</name>
<organism evidence="1 2">
    <name type="scientific">Micractinium conductrix</name>
    <dbReference type="NCBI Taxonomy" id="554055"/>
    <lineage>
        <taxon>Eukaryota</taxon>
        <taxon>Viridiplantae</taxon>
        <taxon>Chlorophyta</taxon>
        <taxon>core chlorophytes</taxon>
        <taxon>Trebouxiophyceae</taxon>
        <taxon>Chlorellales</taxon>
        <taxon>Chlorellaceae</taxon>
        <taxon>Chlorella clade</taxon>
        <taxon>Micractinium</taxon>
    </lineage>
</organism>
<dbReference type="Proteomes" id="UP000239649">
    <property type="component" value="Unassembled WGS sequence"/>
</dbReference>
<reference evidence="1 2" key="1">
    <citation type="journal article" date="2018" name="Plant J.">
        <title>Genome sequences of Chlorella sorokiniana UTEX 1602 and Micractinium conductrix SAG 241.80: implications to maltose excretion by a green alga.</title>
        <authorList>
            <person name="Arriola M.B."/>
            <person name="Velmurugan N."/>
            <person name="Zhang Y."/>
            <person name="Plunkett M.H."/>
            <person name="Hondzo H."/>
            <person name="Barney B.M."/>
        </authorList>
    </citation>
    <scope>NUCLEOTIDE SEQUENCE [LARGE SCALE GENOMIC DNA]</scope>
    <source>
        <strain evidence="1 2">SAG 241.80</strain>
    </source>
</reference>
<keyword evidence="2" id="KW-1185">Reference proteome</keyword>
<proteinExistence type="predicted"/>
<dbReference type="OrthoDB" id="503863at2759"/>
<protein>
    <submittedName>
        <fullName evidence="1">Uncharacterized protein</fullName>
    </submittedName>
</protein>
<dbReference type="PANTHER" id="PTHR36059">
    <property type="entry name" value="OS02G0175800 PROTEIN"/>
    <property type="match status" value="1"/>
</dbReference>
<sequence>MPTVKQLVTEASKLKAGQVPAHVQKFAAQHWTPGQLQTRVMNWLHDYKIKWIDTGSSKPLIDLVSYGFVFSYAYSWPREYAHYKHEQEAKVKGGHH</sequence>
<accession>A0A2P6V7X3</accession>